<comment type="caution">
    <text evidence="2">The sequence shown here is derived from an EMBL/GenBank/DDBJ whole genome shotgun (WGS) entry which is preliminary data.</text>
</comment>
<dbReference type="Proteomes" id="UP000177152">
    <property type="component" value="Unassembled WGS sequence"/>
</dbReference>
<keyword evidence="1" id="KW-0472">Membrane</keyword>
<name>A0A1G2K6X1_9BACT</name>
<dbReference type="EMBL" id="MHQC01000039">
    <property type="protein sequence ID" value="OGZ94230.1"/>
    <property type="molecule type" value="Genomic_DNA"/>
</dbReference>
<dbReference type="AlphaFoldDB" id="A0A1G2K6X1"/>
<evidence type="ECO:0000313" key="3">
    <source>
        <dbReference type="Proteomes" id="UP000177152"/>
    </source>
</evidence>
<proteinExistence type="predicted"/>
<keyword evidence="1" id="KW-1133">Transmembrane helix</keyword>
<dbReference type="Gene3D" id="1.25.40.10">
    <property type="entry name" value="Tetratricopeptide repeat domain"/>
    <property type="match status" value="1"/>
</dbReference>
<evidence type="ECO:0000256" key="1">
    <source>
        <dbReference type="SAM" id="Phobius"/>
    </source>
</evidence>
<evidence type="ECO:0008006" key="4">
    <source>
        <dbReference type="Google" id="ProtNLM"/>
    </source>
</evidence>
<dbReference type="InterPro" id="IPR011990">
    <property type="entry name" value="TPR-like_helical_dom_sf"/>
</dbReference>
<reference evidence="2 3" key="1">
    <citation type="journal article" date="2016" name="Nat. Commun.">
        <title>Thousands of microbial genomes shed light on interconnected biogeochemical processes in an aquifer system.</title>
        <authorList>
            <person name="Anantharaman K."/>
            <person name="Brown C.T."/>
            <person name="Hug L.A."/>
            <person name="Sharon I."/>
            <person name="Castelle C.J."/>
            <person name="Probst A.J."/>
            <person name="Thomas B.C."/>
            <person name="Singh A."/>
            <person name="Wilkins M.J."/>
            <person name="Karaoz U."/>
            <person name="Brodie E.L."/>
            <person name="Williams K.H."/>
            <person name="Hubbard S.S."/>
            <person name="Banfield J.F."/>
        </authorList>
    </citation>
    <scope>NUCLEOTIDE SEQUENCE [LARGE SCALE GENOMIC DNA]</scope>
</reference>
<organism evidence="2 3">
    <name type="scientific">Candidatus Sungbacteria bacterium RIFCSPHIGHO2_01_FULL_47_32</name>
    <dbReference type="NCBI Taxonomy" id="1802264"/>
    <lineage>
        <taxon>Bacteria</taxon>
        <taxon>Candidatus Sungiibacteriota</taxon>
    </lineage>
</organism>
<keyword evidence="1" id="KW-0812">Transmembrane</keyword>
<protein>
    <recommendedName>
        <fullName evidence="4">Outer membrane lipoprotein BamD-like domain-containing protein</fullName>
    </recommendedName>
</protein>
<evidence type="ECO:0000313" key="2">
    <source>
        <dbReference type="EMBL" id="OGZ94230.1"/>
    </source>
</evidence>
<feature type="transmembrane region" description="Helical" evidence="1">
    <location>
        <begin position="7"/>
        <end position="31"/>
    </location>
</feature>
<accession>A0A1G2K6X1</accession>
<sequence length="228" mass="26977">MLKAPVFRLLLGTVLMVFVLSFLGVTSYVYYEPPKDEYTEYEELVYEMLSPQGDSSVPDYRDLYLKKIAKYEAFIKKYPKSPLVSEAKLRIAELYRDVDRAEIYTYRKEMFDCVTRANFDVATEEFCIADFYRRSGNPRDPLYFAKAQKLLEEIVRDYGHNQRYALTDPGQGRFEYINEDAGGYALYLLSQGKSPEEKLKNYRKILKEYRVRPEFKKVVEDYVRNYGK</sequence>
<gene>
    <name evidence="2" type="ORF">A2633_05445</name>
</gene>